<evidence type="ECO:0000256" key="4">
    <source>
        <dbReference type="ARBA" id="ARBA00023002"/>
    </source>
</evidence>
<keyword evidence="3" id="KW-0521">NADP</keyword>
<evidence type="ECO:0000256" key="2">
    <source>
        <dbReference type="ARBA" id="ARBA00015800"/>
    </source>
</evidence>
<dbReference type="AlphaFoldDB" id="A0A0F9UHT3"/>
<dbReference type="CDD" id="cd00381">
    <property type="entry name" value="IMPDH"/>
    <property type="match status" value="1"/>
</dbReference>
<protein>
    <recommendedName>
        <fullName evidence="2">GMP reductase</fullName>
        <ecNumber evidence="1">1.7.1.7</ecNumber>
    </recommendedName>
</protein>
<feature type="domain" description="IMP dehydrogenase/GMP reductase" evidence="5">
    <location>
        <begin position="7"/>
        <end position="334"/>
    </location>
</feature>
<keyword evidence="4" id="KW-0560">Oxidoreductase</keyword>
<evidence type="ECO:0000256" key="3">
    <source>
        <dbReference type="ARBA" id="ARBA00022857"/>
    </source>
</evidence>
<dbReference type="Gene3D" id="3.20.20.70">
    <property type="entry name" value="Aldolase class I"/>
    <property type="match status" value="1"/>
</dbReference>
<evidence type="ECO:0000256" key="1">
    <source>
        <dbReference type="ARBA" id="ARBA00012678"/>
    </source>
</evidence>
<reference evidence="6" key="1">
    <citation type="journal article" date="2015" name="Nature">
        <title>Complex archaea that bridge the gap between prokaryotes and eukaryotes.</title>
        <authorList>
            <person name="Spang A."/>
            <person name="Saw J.H."/>
            <person name="Jorgensen S.L."/>
            <person name="Zaremba-Niedzwiedzka K."/>
            <person name="Martijn J."/>
            <person name="Lind A.E."/>
            <person name="van Eijk R."/>
            <person name="Schleper C."/>
            <person name="Guy L."/>
            <person name="Ettema T.J."/>
        </authorList>
    </citation>
    <scope>NUCLEOTIDE SEQUENCE</scope>
</reference>
<comment type="caution">
    <text evidence="6">The sequence shown here is derived from an EMBL/GenBank/DDBJ whole genome shotgun (WGS) entry which is preliminary data.</text>
</comment>
<evidence type="ECO:0000259" key="5">
    <source>
        <dbReference type="Pfam" id="PF00478"/>
    </source>
</evidence>
<dbReference type="SMART" id="SM01240">
    <property type="entry name" value="IMPDH"/>
    <property type="match status" value="1"/>
</dbReference>
<organism evidence="6">
    <name type="scientific">marine sediment metagenome</name>
    <dbReference type="NCBI Taxonomy" id="412755"/>
    <lineage>
        <taxon>unclassified sequences</taxon>
        <taxon>metagenomes</taxon>
        <taxon>ecological metagenomes</taxon>
    </lineage>
</organism>
<dbReference type="Pfam" id="PF00478">
    <property type="entry name" value="IMPDH"/>
    <property type="match status" value="1"/>
</dbReference>
<dbReference type="GO" id="GO:0005829">
    <property type="term" value="C:cytosol"/>
    <property type="evidence" value="ECO:0007669"/>
    <property type="project" value="TreeGrafter"/>
</dbReference>
<gene>
    <name evidence="6" type="ORF">LCGC14_0221020</name>
</gene>
<proteinExistence type="predicted"/>
<dbReference type="SUPFAM" id="SSF51412">
    <property type="entry name" value="Inosine monophosphate dehydrogenase (IMPDH)"/>
    <property type="match status" value="1"/>
</dbReference>
<dbReference type="InterPro" id="IPR050139">
    <property type="entry name" value="GMP_reductase"/>
</dbReference>
<dbReference type="GO" id="GO:0003920">
    <property type="term" value="F:GMP reductase activity"/>
    <property type="evidence" value="ECO:0007669"/>
    <property type="project" value="UniProtKB-EC"/>
</dbReference>
<accession>A0A0F9UHT3</accession>
<name>A0A0F9UHT3_9ZZZZ</name>
<dbReference type="InterPro" id="IPR001093">
    <property type="entry name" value="IMP_DH_GMPRt"/>
</dbReference>
<dbReference type="PANTHER" id="PTHR43170:SF5">
    <property type="entry name" value="GMP REDUCTASE"/>
    <property type="match status" value="1"/>
</dbReference>
<dbReference type="PANTHER" id="PTHR43170">
    <property type="entry name" value="GMP REDUCTASE"/>
    <property type="match status" value="1"/>
</dbReference>
<dbReference type="EC" id="1.7.1.7" evidence="1"/>
<dbReference type="EMBL" id="LAZR01000105">
    <property type="protein sequence ID" value="KKN91234.1"/>
    <property type="molecule type" value="Genomic_DNA"/>
</dbReference>
<evidence type="ECO:0000313" key="6">
    <source>
        <dbReference type="EMBL" id="KKN91234.1"/>
    </source>
</evidence>
<dbReference type="InterPro" id="IPR013785">
    <property type="entry name" value="Aldolase_TIM"/>
</dbReference>
<sequence length="336" mass="36220">MTQDRKLCFNDILLVPQYSTLDSRTTPDITTHLGHLELRAPIISAPMDSVTGKYMLVIMDKLGGLGILTRHINLPDDEELAMQVREIQWARDQGAINVGCAVGIKGDIDRKAQSLLNAGCNVICLDVAHGDHKKMYEAIKIIVLLQDNYHFIVMAGNVCTEEAVIKFAKHGVDAIKVGIGPGAACTTRIITGFGYPQMSAIIECSNSIKKYPQTTIIADGGIRNSGDMVKSLWGGASACMIGYMLAGTNATPRIDGKKVYRGMSSRAVSGRSDIAPEGVEIEMGDKGETEEVVKGCIKGIRSGLAMGGAKNLTELRENIKHVIVSPLSMEETMPKS</sequence>